<dbReference type="InterPro" id="IPR006680">
    <property type="entry name" value="Amidohydro-rel"/>
</dbReference>
<evidence type="ECO:0000259" key="2">
    <source>
        <dbReference type="Pfam" id="PF01979"/>
    </source>
</evidence>
<keyword evidence="4" id="KW-1185">Reference proteome</keyword>
<protein>
    <submittedName>
        <fullName evidence="3">N-ethylammeline chlorohydrolase</fullName>
    </submittedName>
</protein>
<dbReference type="InterPro" id="IPR050287">
    <property type="entry name" value="MTA/SAH_deaminase"/>
</dbReference>
<dbReference type="PANTHER" id="PTHR43794:SF11">
    <property type="entry name" value="AMIDOHYDROLASE-RELATED DOMAIN-CONTAINING PROTEIN"/>
    <property type="match status" value="1"/>
</dbReference>
<dbReference type="SUPFAM" id="SSF51338">
    <property type="entry name" value="Composite domain of metallo-dependent hydrolases"/>
    <property type="match status" value="1"/>
</dbReference>
<dbReference type="Gene3D" id="2.30.40.10">
    <property type="entry name" value="Urease, subunit C, domain 1"/>
    <property type="match status" value="1"/>
</dbReference>
<proteinExistence type="predicted"/>
<accession>A0A9P8UU22</accession>
<dbReference type="InterPro" id="IPR032466">
    <property type="entry name" value="Metal_Hydrolase"/>
</dbReference>
<dbReference type="InterPro" id="IPR011059">
    <property type="entry name" value="Metal-dep_hydrolase_composite"/>
</dbReference>
<comment type="caution">
    <text evidence="3">The sequence shown here is derived from an EMBL/GenBank/DDBJ whole genome shotgun (WGS) entry which is preliminary data.</text>
</comment>
<dbReference type="Proteomes" id="UP000758603">
    <property type="component" value="Unassembled WGS sequence"/>
</dbReference>
<dbReference type="Gene3D" id="3.20.20.140">
    <property type="entry name" value="Metal-dependent hydrolases"/>
    <property type="match status" value="1"/>
</dbReference>
<dbReference type="GO" id="GO:0016810">
    <property type="term" value="F:hydrolase activity, acting on carbon-nitrogen (but not peptide) bonds"/>
    <property type="evidence" value="ECO:0007669"/>
    <property type="project" value="InterPro"/>
</dbReference>
<feature type="domain" description="Amidohydrolase-related" evidence="2">
    <location>
        <begin position="61"/>
        <end position="397"/>
    </location>
</feature>
<evidence type="ECO:0000313" key="4">
    <source>
        <dbReference type="Proteomes" id="UP000758603"/>
    </source>
</evidence>
<dbReference type="Pfam" id="PF01979">
    <property type="entry name" value="Amidohydro_1"/>
    <property type="match status" value="1"/>
</dbReference>
<organism evidence="3 4">
    <name type="scientific">Truncatella angustata</name>
    <dbReference type="NCBI Taxonomy" id="152316"/>
    <lineage>
        <taxon>Eukaryota</taxon>
        <taxon>Fungi</taxon>
        <taxon>Dikarya</taxon>
        <taxon>Ascomycota</taxon>
        <taxon>Pezizomycotina</taxon>
        <taxon>Sordariomycetes</taxon>
        <taxon>Xylariomycetidae</taxon>
        <taxon>Amphisphaeriales</taxon>
        <taxon>Sporocadaceae</taxon>
        <taxon>Truncatella</taxon>
    </lineage>
</organism>
<gene>
    <name evidence="3" type="ORF">BKA67DRAFT_674540</name>
</gene>
<name>A0A9P8UU22_9PEZI</name>
<evidence type="ECO:0000313" key="3">
    <source>
        <dbReference type="EMBL" id="KAH6658512.1"/>
    </source>
</evidence>
<sequence length="436" mass="47698">MGRIVITNATVLTLDDQDSFYYPGYVEIIDDRICKLGQWAEDDALDEYDGETEFIDGKDKLGFNDDLPLWEYLDEVWYPAVRAMTPETTKLAALYSYTQAVKSGTTTVNDMYRHVPSLAAAAEQIGLRAVLSNDVALPEHRLDTIEDNISAFHQVDGAAGGRVKVWMGIEWLPLADMGLLRQVAAAKRELKTGLHMHLCESRSEIADCARRYGGRSPVQAAHEAGLLGPDTVAAHCVHLTDADVALLARTGTHVSVNSGSNAKLGSGVARLEPLAAAGVNCGLGVDACECHNSFDLFEEMKITSYVQRALHEDPALGKPGQVLRMATRNGARALGVDAGTLEAGRKADVVLLDLRKDMMFTPLLKAPLDARRRQLESHLVFGCNGTAVETVIVDGNVIVRNRKVLGVDENQIRERMDAVFEDVVADIERKKMIRSK</sequence>
<dbReference type="RefSeq" id="XP_045962746.1">
    <property type="nucleotide sequence ID" value="XM_046108759.1"/>
</dbReference>
<dbReference type="GeneID" id="70137650"/>
<dbReference type="OrthoDB" id="194468at2759"/>
<reference evidence="3" key="1">
    <citation type="journal article" date="2021" name="Nat. Commun.">
        <title>Genetic determinants of endophytism in the Arabidopsis root mycobiome.</title>
        <authorList>
            <person name="Mesny F."/>
            <person name="Miyauchi S."/>
            <person name="Thiergart T."/>
            <person name="Pickel B."/>
            <person name="Atanasova L."/>
            <person name="Karlsson M."/>
            <person name="Huettel B."/>
            <person name="Barry K.W."/>
            <person name="Haridas S."/>
            <person name="Chen C."/>
            <person name="Bauer D."/>
            <person name="Andreopoulos W."/>
            <person name="Pangilinan J."/>
            <person name="LaButti K."/>
            <person name="Riley R."/>
            <person name="Lipzen A."/>
            <person name="Clum A."/>
            <person name="Drula E."/>
            <person name="Henrissat B."/>
            <person name="Kohler A."/>
            <person name="Grigoriev I.V."/>
            <person name="Martin F.M."/>
            <person name="Hacquard S."/>
        </authorList>
    </citation>
    <scope>NUCLEOTIDE SEQUENCE</scope>
    <source>
        <strain evidence="3">MPI-SDFR-AT-0073</strain>
    </source>
</reference>
<dbReference type="SUPFAM" id="SSF51556">
    <property type="entry name" value="Metallo-dependent hydrolases"/>
    <property type="match status" value="1"/>
</dbReference>
<dbReference type="AlphaFoldDB" id="A0A9P8UU22"/>
<keyword evidence="1" id="KW-0378">Hydrolase</keyword>
<dbReference type="EMBL" id="JAGPXC010000002">
    <property type="protein sequence ID" value="KAH6658512.1"/>
    <property type="molecule type" value="Genomic_DNA"/>
</dbReference>
<dbReference type="PANTHER" id="PTHR43794">
    <property type="entry name" value="AMINOHYDROLASE SSNA-RELATED"/>
    <property type="match status" value="1"/>
</dbReference>
<evidence type="ECO:0000256" key="1">
    <source>
        <dbReference type="ARBA" id="ARBA00022801"/>
    </source>
</evidence>